<sequence>MESEAYVHKKKSLTSPFERTPLNCYIFLTLHPLTTPPFVRTVPRTVLKERYESAPEEDEAAHEVPELDHDDAVKRLAPGYKPFTSLQWPAPAAPALVLSSWEGR</sequence>
<dbReference type="AlphaFoldDB" id="A0A4C1YLY6"/>
<keyword evidence="2" id="KW-1185">Reference proteome</keyword>
<proteinExistence type="predicted"/>
<name>A0A4C1YLY6_EUMVA</name>
<dbReference type="EMBL" id="BGZK01001331">
    <property type="protein sequence ID" value="GBP77441.1"/>
    <property type="molecule type" value="Genomic_DNA"/>
</dbReference>
<reference evidence="1 2" key="1">
    <citation type="journal article" date="2019" name="Commun. Biol.">
        <title>The bagworm genome reveals a unique fibroin gene that provides high tensile strength.</title>
        <authorList>
            <person name="Kono N."/>
            <person name="Nakamura H."/>
            <person name="Ohtoshi R."/>
            <person name="Tomita M."/>
            <person name="Numata K."/>
            <person name="Arakawa K."/>
        </authorList>
    </citation>
    <scope>NUCLEOTIDE SEQUENCE [LARGE SCALE GENOMIC DNA]</scope>
</reference>
<evidence type="ECO:0000313" key="1">
    <source>
        <dbReference type="EMBL" id="GBP77441.1"/>
    </source>
</evidence>
<comment type="caution">
    <text evidence="1">The sequence shown here is derived from an EMBL/GenBank/DDBJ whole genome shotgun (WGS) entry which is preliminary data.</text>
</comment>
<protein>
    <submittedName>
        <fullName evidence="1">Uncharacterized protein</fullName>
    </submittedName>
</protein>
<accession>A0A4C1YLY6</accession>
<evidence type="ECO:0000313" key="2">
    <source>
        <dbReference type="Proteomes" id="UP000299102"/>
    </source>
</evidence>
<gene>
    <name evidence="1" type="ORF">EVAR_50701_1</name>
</gene>
<organism evidence="1 2">
    <name type="scientific">Eumeta variegata</name>
    <name type="common">Bagworm moth</name>
    <name type="synonym">Eumeta japonica</name>
    <dbReference type="NCBI Taxonomy" id="151549"/>
    <lineage>
        <taxon>Eukaryota</taxon>
        <taxon>Metazoa</taxon>
        <taxon>Ecdysozoa</taxon>
        <taxon>Arthropoda</taxon>
        <taxon>Hexapoda</taxon>
        <taxon>Insecta</taxon>
        <taxon>Pterygota</taxon>
        <taxon>Neoptera</taxon>
        <taxon>Endopterygota</taxon>
        <taxon>Lepidoptera</taxon>
        <taxon>Glossata</taxon>
        <taxon>Ditrysia</taxon>
        <taxon>Tineoidea</taxon>
        <taxon>Psychidae</taxon>
        <taxon>Oiketicinae</taxon>
        <taxon>Eumeta</taxon>
    </lineage>
</organism>
<dbReference type="Proteomes" id="UP000299102">
    <property type="component" value="Unassembled WGS sequence"/>
</dbReference>